<dbReference type="HOGENOM" id="CLU_012494_6_4_11"/>
<dbReference type="InterPro" id="IPR013094">
    <property type="entry name" value="AB_hydrolase_3"/>
</dbReference>
<name>G8RJK6_MYCRN</name>
<evidence type="ECO:0000256" key="2">
    <source>
        <dbReference type="ARBA" id="ARBA00022801"/>
    </source>
</evidence>
<dbReference type="EMBL" id="CP003169">
    <property type="protein sequence ID" value="AEV74757.1"/>
    <property type="molecule type" value="Genomic_DNA"/>
</dbReference>
<organism evidence="4 5">
    <name type="scientific">Mycolicibacterium rhodesiae (strain NBB3)</name>
    <name type="common">Mycobacterium rhodesiae</name>
    <dbReference type="NCBI Taxonomy" id="710685"/>
    <lineage>
        <taxon>Bacteria</taxon>
        <taxon>Bacillati</taxon>
        <taxon>Actinomycetota</taxon>
        <taxon>Actinomycetes</taxon>
        <taxon>Mycobacteriales</taxon>
        <taxon>Mycobacteriaceae</taxon>
        <taxon>Mycolicibacterium</taxon>
    </lineage>
</organism>
<comment type="similarity">
    <text evidence="1">Belongs to the 'GDXG' lipolytic enzyme family.</text>
</comment>
<evidence type="ECO:0000313" key="4">
    <source>
        <dbReference type="EMBL" id="AEV74757.1"/>
    </source>
</evidence>
<feature type="domain" description="Alpha/beta hydrolase fold-3" evidence="3">
    <location>
        <begin position="78"/>
        <end position="283"/>
    </location>
</feature>
<proteinExistence type="inferred from homology"/>
<gene>
    <name evidence="4" type="ordered locus">MycrhN_4256</name>
</gene>
<dbReference type="Proteomes" id="UP000005442">
    <property type="component" value="Chromosome"/>
</dbReference>
<evidence type="ECO:0000313" key="5">
    <source>
        <dbReference type="Proteomes" id="UP000005442"/>
    </source>
</evidence>
<dbReference type="FunFam" id="3.40.50.1820:FF:000089">
    <property type="entry name" value="Alpha/beta hydrolase"/>
    <property type="match status" value="1"/>
</dbReference>
<keyword evidence="5" id="KW-1185">Reference proteome</keyword>
<evidence type="ECO:0000256" key="1">
    <source>
        <dbReference type="ARBA" id="ARBA00010515"/>
    </source>
</evidence>
<evidence type="ECO:0000259" key="3">
    <source>
        <dbReference type="Pfam" id="PF07859"/>
    </source>
</evidence>
<keyword evidence="2" id="KW-0378">Hydrolase</keyword>
<dbReference type="PANTHER" id="PTHR48081">
    <property type="entry name" value="AB HYDROLASE SUPERFAMILY PROTEIN C4A8.06C"/>
    <property type="match status" value="1"/>
</dbReference>
<dbReference type="SUPFAM" id="SSF53474">
    <property type="entry name" value="alpha/beta-Hydrolases"/>
    <property type="match status" value="1"/>
</dbReference>
<dbReference type="GO" id="GO:0016787">
    <property type="term" value="F:hydrolase activity"/>
    <property type="evidence" value="ECO:0007669"/>
    <property type="project" value="UniProtKB-KW"/>
</dbReference>
<dbReference type="InterPro" id="IPR029058">
    <property type="entry name" value="AB_hydrolase_fold"/>
</dbReference>
<dbReference type="eggNOG" id="COG0657">
    <property type="taxonomic scope" value="Bacteria"/>
</dbReference>
<accession>G8RJK6</accession>
<dbReference type="PANTHER" id="PTHR48081:SF8">
    <property type="entry name" value="ALPHA_BETA HYDROLASE FOLD-3 DOMAIN-CONTAINING PROTEIN-RELATED"/>
    <property type="match status" value="1"/>
</dbReference>
<dbReference type="InterPro" id="IPR050300">
    <property type="entry name" value="GDXG_lipolytic_enzyme"/>
</dbReference>
<sequence>MTLDGQIAGIIEELDAGFPPVHTMSGAQARAVIRSRFTAASAPEEVGEVRDATVRGPAGELAVRIYRPAHASGPVPTLVYAHGGGFVFCDLDSHDGLCRSLTNLTPAVVVSVAYRLAPEDPWPAAAEDVFAVAHWAARNADALGGDAGRVVVGGDSAGGHVSAIVALMARDRGAPALAAQLLLYPMISPNFDTDSYRRYGQGFYNPRPALQWYWDQYVPSLADRSHPYAAPLNADLRGLPPAVVVTAGHDPLRDEGIAFGDALERASVPTTRLNYEGGVHGFMTMPTLNLAQRARKEVCEHLAAALFAGAARG</sequence>
<protein>
    <submittedName>
        <fullName evidence="4">Esterase/lipase</fullName>
    </submittedName>
</protein>
<reference evidence="4 5" key="1">
    <citation type="submission" date="2011-12" db="EMBL/GenBank/DDBJ databases">
        <title>Complete sequence of Mycobacterium rhodesiae NBB3.</title>
        <authorList>
            <consortium name="US DOE Joint Genome Institute"/>
            <person name="Lucas S."/>
            <person name="Han J."/>
            <person name="Lapidus A."/>
            <person name="Cheng J.-F."/>
            <person name="Goodwin L."/>
            <person name="Pitluck S."/>
            <person name="Peters L."/>
            <person name="Mikhailova N."/>
            <person name="Gu W."/>
            <person name="Detter J.C."/>
            <person name="Han C."/>
            <person name="Tapia R."/>
            <person name="Land M."/>
            <person name="Hauser L."/>
            <person name="Kyrpides N."/>
            <person name="Ivanova N."/>
            <person name="Pagani I."/>
            <person name="Mattes T."/>
            <person name="Holmes A."/>
            <person name="Rutledge P."/>
            <person name="Paulsen I."/>
            <person name="Coleman N."/>
            <person name="Woyke T."/>
        </authorList>
    </citation>
    <scope>NUCLEOTIDE SEQUENCE [LARGE SCALE GENOMIC DNA]</scope>
    <source>
        <strain evidence="4 5">NBB3</strain>
    </source>
</reference>
<dbReference type="Pfam" id="PF07859">
    <property type="entry name" value="Abhydrolase_3"/>
    <property type="match status" value="1"/>
</dbReference>
<dbReference type="RefSeq" id="WP_014212505.1">
    <property type="nucleotide sequence ID" value="NC_016604.1"/>
</dbReference>
<dbReference type="PATRIC" id="fig|710685.3.peg.4272"/>
<dbReference type="AlphaFoldDB" id="G8RJK6"/>
<dbReference type="KEGG" id="mrh:MycrhN_4256"/>
<dbReference type="Gene3D" id="3.40.50.1820">
    <property type="entry name" value="alpha/beta hydrolase"/>
    <property type="match status" value="1"/>
</dbReference>
<dbReference type="STRING" id="710685.MycrhN_4256"/>
<dbReference type="OrthoDB" id="3181909at2"/>